<evidence type="ECO:0000259" key="1">
    <source>
        <dbReference type="Pfam" id="PF18990"/>
    </source>
</evidence>
<protein>
    <recommendedName>
        <fullName evidence="1">DUF5723 domain-containing protein</fullName>
    </recommendedName>
</protein>
<proteinExistence type="predicted"/>
<evidence type="ECO:0000313" key="2">
    <source>
        <dbReference type="EMBL" id="SMD03563.1"/>
    </source>
</evidence>
<dbReference type="EMBL" id="FWXT01000004">
    <property type="protein sequence ID" value="SMD03563.1"/>
    <property type="molecule type" value="Genomic_DNA"/>
</dbReference>
<dbReference type="OrthoDB" id="783295at2"/>
<dbReference type="STRING" id="151894.SAMN04488524_4378"/>
<organism evidence="2 3">
    <name type="scientific">Pedobacter africanus</name>
    <dbReference type="NCBI Taxonomy" id="151894"/>
    <lineage>
        <taxon>Bacteria</taxon>
        <taxon>Pseudomonadati</taxon>
        <taxon>Bacteroidota</taxon>
        <taxon>Sphingobacteriia</taxon>
        <taxon>Sphingobacteriales</taxon>
        <taxon>Sphingobacteriaceae</taxon>
        <taxon>Pedobacter</taxon>
    </lineage>
</organism>
<reference evidence="3" key="1">
    <citation type="submission" date="2017-04" db="EMBL/GenBank/DDBJ databases">
        <authorList>
            <person name="Varghese N."/>
            <person name="Submissions S."/>
        </authorList>
    </citation>
    <scope>NUCLEOTIDE SEQUENCE [LARGE SCALE GENOMIC DNA]</scope>
    <source>
        <strain evidence="3">DSM 12126</strain>
    </source>
</reference>
<dbReference type="RefSeq" id="WP_084241160.1">
    <property type="nucleotide sequence ID" value="NZ_FWXT01000004.1"/>
</dbReference>
<dbReference type="Proteomes" id="UP000192756">
    <property type="component" value="Unassembled WGS sequence"/>
</dbReference>
<dbReference type="AlphaFoldDB" id="A0A1W2E1C0"/>
<accession>A0A1W2E1C0</accession>
<sequence length="476" mass="53965">MVKKYLILYFLLFSTPLLLRAQQYGLFNTRTLFDGFENPAQKTFVLDSSRKFASNFLLPYLGLNAANKGNNDLIRRAINEGTYNAGNLPLRTGDINTVHENVNIYLLSFRIFQSYKWQKELGFSWQLRSDGHLDYTNETLAILDSYKRFDNNPYDDVFNNDGYAQSYHQFSMTYRENYNKKLAFGVKLSLLSGITYNKLNISDSYLHQDFANDLISVRVKGIYRSTFQDADELSARNLVPTFRNPGMALSFGTSYQAKSGVFMMANLKDLGFIKWRKKAYTNKINTQVFIENLSQKSANQVANEIADIAIDDADTSSFYSATNAKVDFMLSKAFTLSAPDFTYTPSLIVSKNLFYKGGEAAFVSKFKYRDLSVSAIPAYNFNNLFFMGLQGMYQTPNFEVFLGSDNLFKTVSQANGAIKGDATVGKGYNGASFYMGLGFKFGNTVEHPQNSSTMPGIDDEQQGFFKRLFSVFSKKR</sequence>
<keyword evidence="3" id="KW-1185">Reference proteome</keyword>
<feature type="domain" description="DUF5723" evidence="1">
    <location>
        <begin position="58"/>
        <end position="399"/>
    </location>
</feature>
<evidence type="ECO:0000313" key="3">
    <source>
        <dbReference type="Proteomes" id="UP000192756"/>
    </source>
</evidence>
<dbReference type="Pfam" id="PF18990">
    <property type="entry name" value="DUF5723"/>
    <property type="match status" value="1"/>
</dbReference>
<dbReference type="InterPro" id="IPR043781">
    <property type="entry name" value="DUF5723"/>
</dbReference>
<name>A0A1W2E1C0_9SPHI</name>
<gene>
    <name evidence="2" type="ORF">SAMN04488524_4378</name>
</gene>